<evidence type="ECO:0000256" key="7">
    <source>
        <dbReference type="ARBA" id="ARBA00023315"/>
    </source>
</evidence>
<evidence type="ECO:0000256" key="4">
    <source>
        <dbReference type="ARBA" id="ARBA00022679"/>
    </source>
</evidence>
<dbReference type="InterPro" id="IPR014031">
    <property type="entry name" value="Ketoacyl_synth_C"/>
</dbReference>
<evidence type="ECO:0000313" key="11">
    <source>
        <dbReference type="EMBL" id="OLF05775.1"/>
    </source>
</evidence>
<dbReference type="Gene3D" id="3.30.70.3290">
    <property type="match status" value="1"/>
</dbReference>
<dbReference type="Pfam" id="PF00698">
    <property type="entry name" value="Acyl_transf_1"/>
    <property type="match status" value="1"/>
</dbReference>
<dbReference type="InterPro" id="IPR050091">
    <property type="entry name" value="PKS_NRPS_Biosynth_Enz"/>
</dbReference>
<evidence type="ECO:0000256" key="5">
    <source>
        <dbReference type="ARBA" id="ARBA00023194"/>
    </source>
</evidence>
<evidence type="ECO:0000256" key="3">
    <source>
        <dbReference type="ARBA" id="ARBA00022553"/>
    </source>
</evidence>
<dbReference type="InterPro" id="IPR014043">
    <property type="entry name" value="Acyl_transferase_dom"/>
</dbReference>
<dbReference type="Pfam" id="PF16197">
    <property type="entry name" value="KAsynt_C_assoc"/>
    <property type="match status" value="1"/>
</dbReference>
<dbReference type="InterPro" id="IPR001227">
    <property type="entry name" value="Ac_transferase_dom_sf"/>
</dbReference>
<evidence type="ECO:0000259" key="9">
    <source>
        <dbReference type="PROSITE" id="PS50075"/>
    </source>
</evidence>
<accession>A0A7Z1AV07</accession>
<feature type="coiled-coil region" evidence="8">
    <location>
        <begin position="4"/>
        <end position="31"/>
    </location>
</feature>
<dbReference type="SMART" id="SM00823">
    <property type="entry name" value="PKS_PP"/>
    <property type="match status" value="1"/>
</dbReference>
<dbReference type="InterPro" id="IPR036736">
    <property type="entry name" value="ACP-like_sf"/>
</dbReference>
<dbReference type="SUPFAM" id="SSF52151">
    <property type="entry name" value="FabD/lysophospholipase-like"/>
    <property type="match status" value="1"/>
</dbReference>
<keyword evidence="5" id="KW-0045">Antibiotic biosynthesis</keyword>
<dbReference type="PROSITE" id="PS52004">
    <property type="entry name" value="KS3_2"/>
    <property type="match status" value="1"/>
</dbReference>
<keyword evidence="8" id="KW-0175">Coiled coil</keyword>
<dbReference type="PANTHER" id="PTHR43775">
    <property type="entry name" value="FATTY ACID SYNTHASE"/>
    <property type="match status" value="1"/>
</dbReference>
<dbReference type="SUPFAM" id="SSF53901">
    <property type="entry name" value="Thiolase-like"/>
    <property type="match status" value="1"/>
</dbReference>
<dbReference type="Proteomes" id="UP000185696">
    <property type="component" value="Unassembled WGS sequence"/>
</dbReference>
<dbReference type="FunFam" id="3.40.47.10:FF:000019">
    <property type="entry name" value="Polyketide synthase type I"/>
    <property type="match status" value="1"/>
</dbReference>
<keyword evidence="2" id="KW-0596">Phosphopantetheine</keyword>
<dbReference type="PROSITE" id="PS00606">
    <property type="entry name" value="KS3_1"/>
    <property type="match status" value="1"/>
</dbReference>
<dbReference type="GO" id="GO:0031177">
    <property type="term" value="F:phosphopantetheine binding"/>
    <property type="evidence" value="ECO:0007669"/>
    <property type="project" value="InterPro"/>
</dbReference>
<dbReference type="InterPro" id="IPR016036">
    <property type="entry name" value="Malonyl_transacylase_ACP-bd"/>
</dbReference>
<protein>
    <recommendedName>
        <fullName evidence="13">Acyl transferase domain-containing protein</fullName>
    </recommendedName>
</protein>
<dbReference type="SMART" id="SM00827">
    <property type="entry name" value="PKS_AT"/>
    <property type="match status" value="1"/>
</dbReference>
<evidence type="ECO:0000256" key="6">
    <source>
        <dbReference type="ARBA" id="ARBA00023268"/>
    </source>
</evidence>
<gene>
    <name evidence="11" type="ORF">BLA60_35305</name>
</gene>
<dbReference type="Gene3D" id="3.40.47.10">
    <property type="match status" value="1"/>
</dbReference>
<evidence type="ECO:0000256" key="2">
    <source>
        <dbReference type="ARBA" id="ARBA00022450"/>
    </source>
</evidence>
<dbReference type="InterPro" id="IPR016039">
    <property type="entry name" value="Thiolase-like"/>
</dbReference>
<evidence type="ECO:0000313" key="12">
    <source>
        <dbReference type="Proteomes" id="UP000185696"/>
    </source>
</evidence>
<dbReference type="SUPFAM" id="SSF47336">
    <property type="entry name" value="ACP-like"/>
    <property type="match status" value="1"/>
</dbReference>
<dbReference type="OrthoDB" id="9778690at2"/>
<dbReference type="Pfam" id="PF02801">
    <property type="entry name" value="Ketoacyl-synt_C"/>
    <property type="match status" value="1"/>
</dbReference>
<dbReference type="Pfam" id="PF00550">
    <property type="entry name" value="PP-binding"/>
    <property type="match status" value="1"/>
</dbReference>
<dbReference type="InterPro" id="IPR015083">
    <property type="entry name" value="NorB/c/GfsB-D-like_docking"/>
</dbReference>
<dbReference type="Gene3D" id="3.40.366.10">
    <property type="entry name" value="Malonyl-Coenzyme A Acyl Carrier Protein, domain 2"/>
    <property type="match status" value="1"/>
</dbReference>
<dbReference type="InterPro" id="IPR020841">
    <property type="entry name" value="PKS_Beta-ketoAc_synthase_dom"/>
</dbReference>
<dbReference type="GO" id="GO:0004315">
    <property type="term" value="F:3-oxoacyl-[acyl-carrier-protein] synthase activity"/>
    <property type="evidence" value="ECO:0007669"/>
    <property type="project" value="InterPro"/>
</dbReference>
<dbReference type="GO" id="GO:0006633">
    <property type="term" value="P:fatty acid biosynthetic process"/>
    <property type="evidence" value="ECO:0007669"/>
    <property type="project" value="InterPro"/>
</dbReference>
<comment type="cofactor">
    <cofactor evidence="1">
        <name>pantetheine 4'-phosphate</name>
        <dbReference type="ChEBI" id="CHEBI:47942"/>
    </cofactor>
</comment>
<keyword evidence="4" id="KW-0808">Transferase</keyword>
<dbReference type="SUPFAM" id="SSF55048">
    <property type="entry name" value="Probable ACP-binding domain of malonyl-CoA ACP transacylase"/>
    <property type="match status" value="1"/>
</dbReference>
<dbReference type="GO" id="GO:0033068">
    <property type="term" value="P:macrolide biosynthetic process"/>
    <property type="evidence" value="ECO:0007669"/>
    <property type="project" value="UniProtKB-ARBA"/>
</dbReference>
<organism evidence="11 12">
    <name type="scientific">Actinophytocola xinjiangensis</name>
    <dbReference type="NCBI Taxonomy" id="485602"/>
    <lineage>
        <taxon>Bacteria</taxon>
        <taxon>Bacillati</taxon>
        <taxon>Actinomycetota</taxon>
        <taxon>Actinomycetes</taxon>
        <taxon>Pseudonocardiales</taxon>
        <taxon>Pseudonocardiaceae</taxon>
    </lineage>
</organism>
<feature type="domain" description="Ketosynthase family 3 (KS3)" evidence="10">
    <location>
        <begin position="33"/>
        <end position="457"/>
    </location>
</feature>
<evidence type="ECO:0008006" key="13">
    <source>
        <dbReference type="Google" id="ProtNLM"/>
    </source>
</evidence>
<dbReference type="SMART" id="SM00825">
    <property type="entry name" value="PKS_KS"/>
    <property type="match status" value="1"/>
</dbReference>
<evidence type="ECO:0000259" key="10">
    <source>
        <dbReference type="PROSITE" id="PS52004"/>
    </source>
</evidence>
<dbReference type="InterPro" id="IPR009081">
    <property type="entry name" value="PP-bd_ACP"/>
</dbReference>
<sequence length="997" mass="103922">MSDVDRLRAYLRKATAELYQLRDQVRAAQERHTEPVAIVGLACRFPGGVSSPEQLWDLVTGGGDAITEFPADRGWDVADLYDPDPDAPGRTYTTRGGFLDGAGDFDAGFFGISPREALAMDPQQRLLLEVSWEALESAGIPAHEVRGSATGVFTGVMYHDYLTRLREVPAELSGFLGTGAAGSVASGRVAYTLGLEGPAVTVDTACSSSLVALHLACQSLRLGESTLALAGGATVMATPAPFVEFSRQRGLSADGRCKAFAAGADGVGWAEGVGVLVLERLSDARRHGHPVLALVRGSAVNSDGASNGLTAPNGPSQERVIRQALADANLSTQDIDVVEAHGTGTTLGDPIEAQALLATYGQDRAEPLLLGSVKSNLGHTQAAAGVAGVIKTVLALRAGLLPATLHVDAPSPHVDWSAGAVTLATGNTPWPATGRPRRAAVSSFGISGTNAHVVLEQATDPEAEPTPDTLPLANPLANPPWVLTARTETALTGQAARLLSHLDGRDPRPGDVAYSLTTARHPHRAVLVADDLDGYRRALSALASGEPAAGVATARARGGKTAFVFSGQGAQRPGMGRELYAEFPVFAQALDELCARLPTEIPLREAMFGDGDLLADTGYAQPALFAFEVALYRLFEDWGLRPDYVAGHSIGELAAAHVAGALPLADACRLVTARARLIGGLPPGGAMVAVRAGEEEVTPLLAGTPVALASVNGPRAVVLAGPEADLTRLVDTLGRRATRLRVSHAFHSAALDPVLDALAEVAGGLTVTEPAIPVVSGLTGKPEDLASPGHWVAQAREPVRFADCVQYLSAEGVRRFLEIGPDAVLTPLIRDCVVGDAAIVAAQRRDQPATGAVRTARAQLHAHHADLDPVSVPGARRVPLPTYAFEHQRYWLASDSTLTYALGAERPLATAEEGELLAFVRAAASAVMGHASPEAVAADDDFLDIGFTSLTAVELRDRLGAATGLELPVSVMFDCPTPLAVAAHLKAELANAKGEQR</sequence>
<dbReference type="InterPro" id="IPR020806">
    <property type="entry name" value="PKS_PP-bd"/>
</dbReference>
<dbReference type="AlphaFoldDB" id="A0A7Z1AV07"/>
<dbReference type="GO" id="GO:0004312">
    <property type="term" value="F:fatty acid synthase activity"/>
    <property type="evidence" value="ECO:0007669"/>
    <property type="project" value="TreeGrafter"/>
</dbReference>
<dbReference type="InterPro" id="IPR014030">
    <property type="entry name" value="Ketoacyl_synth_N"/>
</dbReference>
<proteinExistence type="predicted"/>
<dbReference type="PROSITE" id="PS50075">
    <property type="entry name" value="CARRIER"/>
    <property type="match status" value="1"/>
</dbReference>
<reference evidence="11 12" key="1">
    <citation type="submission" date="2016-12" db="EMBL/GenBank/DDBJ databases">
        <title>The draft genome sequence of Actinophytocola xinjiangensis.</title>
        <authorList>
            <person name="Wang W."/>
            <person name="Yuan L."/>
        </authorList>
    </citation>
    <scope>NUCLEOTIDE SEQUENCE [LARGE SCALE GENOMIC DNA]</scope>
    <source>
        <strain evidence="11 12">CGMCC 4.4663</strain>
    </source>
</reference>
<evidence type="ECO:0000256" key="1">
    <source>
        <dbReference type="ARBA" id="ARBA00001957"/>
    </source>
</evidence>
<comment type="caution">
    <text evidence="11">The sequence shown here is derived from an EMBL/GenBank/DDBJ whole genome shotgun (WGS) entry which is preliminary data.</text>
</comment>
<dbReference type="Gene3D" id="1.10.1200.10">
    <property type="entry name" value="ACP-like"/>
    <property type="match status" value="1"/>
</dbReference>
<feature type="domain" description="Carrier" evidence="9">
    <location>
        <begin position="914"/>
        <end position="989"/>
    </location>
</feature>
<dbReference type="EMBL" id="MSIF01000026">
    <property type="protein sequence ID" value="OLF05775.1"/>
    <property type="molecule type" value="Genomic_DNA"/>
</dbReference>
<keyword evidence="3" id="KW-0597">Phosphoprotein</keyword>
<dbReference type="Pfam" id="PF08990">
    <property type="entry name" value="Docking"/>
    <property type="match status" value="1"/>
</dbReference>
<keyword evidence="7" id="KW-0012">Acyltransferase</keyword>
<keyword evidence="12" id="KW-1185">Reference proteome</keyword>
<dbReference type="InterPro" id="IPR018201">
    <property type="entry name" value="Ketoacyl_synth_AS"/>
</dbReference>
<dbReference type="Pfam" id="PF00109">
    <property type="entry name" value="ketoacyl-synt"/>
    <property type="match status" value="1"/>
</dbReference>
<dbReference type="PANTHER" id="PTHR43775:SF51">
    <property type="entry name" value="INACTIVE PHENOLPHTHIOCEROL SYNTHESIS POLYKETIDE SYNTHASE TYPE I PKS1-RELATED"/>
    <property type="match status" value="1"/>
</dbReference>
<dbReference type="InterPro" id="IPR016035">
    <property type="entry name" value="Acyl_Trfase/lysoPLipase"/>
</dbReference>
<name>A0A7Z1AV07_9PSEU</name>
<dbReference type="CDD" id="cd00833">
    <property type="entry name" value="PKS"/>
    <property type="match status" value="1"/>
</dbReference>
<evidence type="ECO:0000256" key="8">
    <source>
        <dbReference type="SAM" id="Coils"/>
    </source>
</evidence>
<dbReference type="InterPro" id="IPR032821">
    <property type="entry name" value="PKS_assoc"/>
</dbReference>
<keyword evidence="6" id="KW-0511">Multifunctional enzyme</keyword>